<name>A0A7Z0VNI1_9GAMM</name>
<evidence type="ECO:0000313" key="1">
    <source>
        <dbReference type="EMBL" id="ODJ88441.1"/>
    </source>
</evidence>
<dbReference type="Proteomes" id="UP000094769">
    <property type="component" value="Unassembled WGS sequence"/>
</dbReference>
<dbReference type="EMBL" id="MARB01000006">
    <property type="protein sequence ID" value="ODJ88441.1"/>
    <property type="molecule type" value="Genomic_DNA"/>
</dbReference>
<evidence type="ECO:0000313" key="2">
    <source>
        <dbReference type="Proteomes" id="UP000094769"/>
    </source>
</evidence>
<accession>A0A7Z0VNI1</accession>
<proteinExistence type="predicted"/>
<gene>
    <name evidence="1" type="ORF">CODIS_14480</name>
</gene>
<dbReference type="AlphaFoldDB" id="A0A7Z0VNI1"/>
<organism evidence="1 2">
    <name type="scientific">Candidatus Thiodiazotropha endolucinida</name>
    <dbReference type="NCBI Taxonomy" id="1655433"/>
    <lineage>
        <taxon>Bacteria</taxon>
        <taxon>Pseudomonadati</taxon>
        <taxon>Pseudomonadota</taxon>
        <taxon>Gammaproteobacteria</taxon>
        <taxon>Chromatiales</taxon>
        <taxon>Sedimenticolaceae</taxon>
        <taxon>Candidatus Thiodiazotropha</taxon>
    </lineage>
</organism>
<reference evidence="1 2" key="1">
    <citation type="submission" date="2016-06" db="EMBL/GenBank/DDBJ databases">
        <title>Genome sequence of endosymbiont of Candidatus Endolucinida thiodiazotropha.</title>
        <authorList>
            <person name="Poehlein A."/>
            <person name="Koenig S."/>
            <person name="Heiden S.E."/>
            <person name="Thuermer A."/>
            <person name="Voget S."/>
            <person name="Daniel R."/>
            <person name="Markert S."/>
            <person name="Gros O."/>
            <person name="Schweder T."/>
        </authorList>
    </citation>
    <scope>NUCLEOTIDE SEQUENCE [LARGE SCALE GENOMIC DNA]</scope>
    <source>
        <strain evidence="1 2">COS</strain>
    </source>
</reference>
<protein>
    <submittedName>
        <fullName evidence="1">Uncharacterized protein</fullName>
    </submittedName>
</protein>
<keyword evidence="2" id="KW-1185">Reference proteome</keyword>
<sequence length="56" mass="6618">MKVFSYEFYVMRKMEWTLNLDVCSRSLRGVNDGSYESDLSERWHLSRLPCQPLAAT</sequence>
<comment type="caution">
    <text evidence="1">The sequence shown here is derived from an EMBL/GenBank/DDBJ whole genome shotgun (WGS) entry which is preliminary data.</text>
</comment>